<evidence type="ECO:0000256" key="6">
    <source>
        <dbReference type="ARBA" id="ARBA00023002"/>
    </source>
</evidence>
<comment type="similarity">
    <text evidence="2">Belongs to the GMC oxidoreductase family.</text>
</comment>
<dbReference type="GO" id="GO:0051536">
    <property type="term" value="F:iron-sulfur cluster binding"/>
    <property type="evidence" value="ECO:0007669"/>
    <property type="project" value="UniProtKB-KW"/>
</dbReference>
<organism evidence="11 12">
    <name type="scientific">Albidovulum inexpectatum</name>
    <dbReference type="NCBI Taxonomy" id="196587"/>
    <lineage>
        <taxon>Bacteria</taxon>
        <taxon>Pseudomonadati</taxon>
        <taxon>Pseudomonadota</taxon>
        <taxon>Alphaproteobacteria</taxon>
        <taxon>Rhodobacterales</taxon>
        <taxon>Paracoccaceae</taxon>
        <taxon>Albidovulum</taxon>
    </lineage>
</organism>
<feature type="compositionally biased region" description="Basic and acidic residues" evidence="9">
    <location>
        <begin position="1"/>
        <end position="17"/>
    </location>
</feature>
<evidence type="ECO:0000256" key="2">
    <source>
        <dbReference type="ARBA" id="ARBA00010790"/>
    </source>
</evidence>
<dbReference type="Pfam" id="PF05199">
    <property type="entry name" value="GMC_oxred_C"/>
    <property type="match status" value="1"/>
</dbReference>
<dbReference type="PROSITE" id="PS51379">
    <property type="entry name" value="4FE4S_FER_2"/>
    <property type="match status" value="1"/>
</dbReference>
<dbReference type="PANTHER" id="PTHR42784:SF1">
    <property type="entry name" value="PYRANOSE 2-OXIDASE"/>
    <property type="match status" value="1"/>
</dbReference>
<dbReference type="AlphaFoldDB" id="A0A2S5JDF5"/>
<evidence type="ECO:0000313" key="12">
    <source>
        <dbReference type="Proteomes" id="UP000239736"/>
    </source>
</evidence>
<evidence type="ECO:0000259" key="10">
    <source>
        <dbReference type="PROSITE" id="PS51379"/>
    </source>
</evidence>
<dbReference type="InterPro" id="IPR051473">
    <property type="entry name" value="P2Ox-like"/>
</dbReference>
<dbReference type="Gene3D" id="3.50.50.60">
    <property type="entry name" value="FAD/NAD(P)-binding domain"/>
    <property type="match status" value="1"/>
</dbReference>
<keyword evidence="12" id="KW-1185">Reference proteome</keyword>
<dbReference type="GO" id="GO:0046872">
    <property type="term" value="F:metal ion binding"/>
    <property type="evidence" value="ECO:0007669"/>
    <property type="project" value="UniProtKB-KW"/>
</dbReference>
<evidence type="ECO:0000313" key="11">
    <source>
        <dbReference type="EMBL" id="PPB79516.1"/>
    </source>
</evidence>
<dbReference type="GO" id="GO:0016491">
    <property type="term" value="F:oxidoreductase activity"/>
    <property type="evidence" value="ECO:0007669"/>
    <property type="project" value="UniProtKB-KW"/>
</dbReference>
<evidence type="ECO:0000256" key="4">
    <source>
        <dbReference type="ARBA" id="ARBA00022723"/>
    </source>
</evidence>
<accession>A0A2S5JDF5</accession>
<protein>
    <submittedName>
        <fullName evidence="11">Choline dehydrogenase-like flavoprotein</fullName>
    </submittedName>
</protein>
<dbReference type="EMBL" id="PRDS01000012">
    <property type="protein sequence ID" value="PPB79516.1"/>
    <property type="molecule type" value="Genomic_DNA"/>
</dbReference>
<name>A0A2S5JDF5_9RHOB</name>
<keyword evidence="7" id="KW-0408">Iron</keyword>
<dbReference type="Proteomes" id="UP000239736">
    <property type="component" value="Unassembled WGS sequence"/>
</dbReference>
<proteinExistence type="inferred from homology"/>
<gene>
    <name evidence="11" type="ORF">LV82_02798</name>
</gene>
<reference evidence="11 12" key="1">
    <citation type="submission" date="2018-01" db="EMBL/GenBank/DDBJ databases">
        <title>Genomic Encyclopedia of Archaeal and Bacterial Type Strains, Phase II (KMG-II): from individual species to whole genera.</title>
        <authorList>
            <person name="Goeker M."/>
        </authorList>
    </citation>
    <scope>NUCLEOTIDE SEQUENCE [LARGE SCALE GENOMIC DNA]</scope>
    <source>
        <strain evidence="11 12">DSM 12048</strain>
    </source>
</reference>
<dbReference type="InterPro" id="IPR036188">
    <property type="entry name" value="FAD/NAD-bd_sf"/>
</dbReference>
<feature type="region of interest" description="Disordered" evidence="9">
    <location>
        <begin position="1"/>
        <end position="32"/>
    </location>
</feature>
<feature type="domain" description="4Fe-4S ferredoxin-type" evidence="10">
    <location>
        <begin position="173"/>
        <end position="201"/>
    </location>
</feature>
<dbReference type="InterPro" id="IPR017896">
    <property type="entry name" value="4Fe4S_Fe-S-bd"/>
</dbReference>
<evidence type="ECO:0000256" key="8">
    <source>
        <dbReference type="ARBA" id="ARBA00023014"/>
    </source>
</evidence>
<dbReference type="SUPFAM" id="SSF51905">
    <property type="entry name" value="FAD/NAD(P)-binding domain"/>
    <property type="match status" value="1"/>
</dbReference>
<dbReference type="PROSITE" id="PS00198">
    <property type="entry name" value="4FE4S_FER_1"/>
    <property type="match status" value="1"/>
</dbReference>
<keyword evidence="8" id="KW-0411">Iron-sulfur</keyword>
<keyword evidence="4" id="KW-0479">Metal-binding</keyword>
<evidence type="ECO:0000256" key="7">
    <source>
        <dbReference type="ARBA" id="ARBA00023004"/>
    </source>
</evidence>
<sequence length="483" mass="52685">MMLDGGRDLEPGAENRRQTMAATDPDGWEPAARADWMKPQFTAGPGQIRRYGSDFAVEPATAILCDPPSWFGLRASRARGGLSNLWGSAVLPYARSDLTGWPVRAEELAPHYRAVAEFLPISGRADALEMLFPDLPMTGRVPIQPAPQAAELLRRAEDRTDALAKHGVVIGMARQAVAPGCRLCGMCLHGCPYGLIWSGRHALAQLQALPGFDYRPGDIVRSVAEDVDGAIVTLETGQELRGDRIFLAAGVLETARIVLRSQSGPGELTLRDSQHGFLPMLHRWPNRTRPDRGRFHTLPQAFAELRAADMSPHLVHAQIYSWNEHFPRDLVDNYGRVPILVPLLRGLARRLMVAQIFLHSDHSHGMTLQLAPDGRLKVGLQRNPETDAKLRAAARRLAKAFSALGLFSLPQALRIEPPGSSFHVGASLPMHHAPQAGQSDLLGRPHGWSRLHVVDASSLPAIPATTITLSVMANAHRIATNAP</sequence>
<evidence type="ECO:0000256" key="9">
    <source>
        <dbReference type="SAM" id="MobiDB-lite"/>
    </source>
</evidence>
<comment type="cofactor">
    <cofactor evidence="1">
        <name>FAD</name>
        <dbReference type="ChEBI" id="CHEBI:57692"/>
    </cofactor>
</comment>
<keyword evidence="6" id="KW-0560">Oxidoreductase</keyword>
<comment type="caution">
    <text evidence="11">The sequence shown here is derived from an EMBL/GenBank/DDBJ whole genome shotgun (WGS) entry which is preliminary data.</text>
</comment>
<keyword evidence="5" id="KW-0274">FAD</keyword>
<evidence type="ECO:0000256" key="5">
    <source>
        <dbReference type="ARBA" id="ARBA00022827"/>
    </source>
</evidence>
<evidence type="ECO:0000256" key="1">
    <source>
        <dbReference type="ARBA" id="ARBA00001974"/>
    </source>
</evidence>
<dbReference type="PANTHER" id="PTHR42784">
    <property type="entry name" value="PYRANOSE 2-OXIDASE"/>
    <property type="match status" value="1"/>
</dbReference>
<dbReference type="InterPro" id="IPR007867">
    <property type="entry name" value="GMC_OxRtase_C"/>
</dbReference>
<evidence type="ECO:0000256" key="3">
    <source>
        <dbReference type="ARBA" id="ARBA00022630"/>
    </source>
</evidence>
<dbReference type="InterPro" id="IPR017900">
    <property type="entry name" value="4Fe4S_Fe_S_CS"/>
</dbReference>
<keyword evidence="3" id="KW-0285">Flavoprotein</keyword>